<dbReference type="SUPFAM" id="SSF102114">
    <property type="entry name" value="Radical SAM enzymes"/>
    <property type="match status" value="1"/>
</dbReference>
<reference evidence="6 7" key="1">
    <citation type="submission" date="2020-03" db="EMBL/GenBank/DDBJ databases">
        <title>Characterization of ganglioside-mimicking enterococci.</title>
        <authorList>
            <person name="Patry R.T."/>
            <person name="Nothaft H."/>
            <person name="Bridger R."/>
            <person name="Shajahan A."/>
            <person name="Huynh S."/>
            <person name="Sanchez S."/>
            <person name="Azadi P."/>
            <person name="Cooper K."/>
            <person name="Miller W.G."/>
            <person name="Parker C.T."/>
            <person name="Wells L."/>
            <person name="Szymanski C.M."/>
        </authorList>
    </citation>
    <scope>NUCLEOTIDE SEQUENCE [LARGE SCALE GENOMIC DNA]</scope>
    <source>
        <strain evidence="6 7">EGM181</strain>
    </source>
</reference>
<dbReference type="Gene3D" id="3.80.30.30">
    <property type="match status" value="1"/>
</dbReference>
<keyword evidence="3" id="KW-0411">Iron-sulfur</keyword>
<dbReference type="PANTHER" id="PTHR43432">
    <property type="entry name" value="SLR0285 PROTEIN"/>
    <property type="match status" value="1"/>
</dbReference>
<reference evidence="5 8" key="2">
    <citation type="submission" date="2023-06" db="EMBL/GenBank/DDBJ databases">
        <title>Acute promotion of culturable opportunistic pathogens and persistent increase of antibiotic resistance following antibiotic exposure in mouse gut microbiota.</title>
        <authorList>
            <person name="Li L."/>
            <person name="Wang B."/>
            <person name="Sun Y."/>
            <person name="Wang M."/>
            <person name="Xu H."/>
        </authorList>
    </citation>
    <scope>NUCLEOTIDE SEQUENCE [LARGE SCALE GENOMIC DNA]</scope>
    <source>
        <strain evidence="5 8">CRI2_2</strain>
    </source>
</reference>
<dbReference type="GO" id="GO:0003824">
    <property type="term" value="F:catalytic activity"/>
    <property type="evidence" value="ECO:0007669"/>
    <property type="project" value="InterPro"/>
</dbReference>
<evidence type="ECO:0000313" key="8">
    <source>
        <dbReference type="Proteomes" id="UP001241571"/>
    </source>
</evidence>
<evidence type="ECO:0000313" key="6">
    <source>
        <dbReference type="EMBL" id="QOG26003.1"/>
    </source>
</evidence>
<dbReference type="EMBL" id="JASUBT010000012">
    <property type="protein sequence ID" value="MDL4937003.1"/>
    <property type="molecule type" value="Genomic_DNA"/>
</dbReference>
<dbReference type="SFLD" id="SFLDG01084">
    <property type="entry name" value="Uncharacterised_Radical_SAM_Su"/>
    <property type="match status" value="1"/>
</dbReference>
<dbReference type="CDD" id="cd01335">
    <property type="entry name" value="Radical_SAM"/>
    <property type="match status" value="1"/>
</dbReference>
<keyword evidence="2" id="KW-0408">Iron</keyword>
<proteinExistence type="predicted"/>
<dbReference type="InterPro" id="IPR058240">
    <property type="entry name" value="rSAM_sf"/>
</dbReference>
<dbReference type="GO" id="GO:0051536">
    <property type="term" value="F:iron-sulfur cluster binding"/>
    <property type="evidence" value="ECO:0007669"/>
    <property type="project" value="UniProtKB-KW"/>
</dbReference>
<evidence type="ECO:0000313" key="5">
    <source>
        <dbReference type="EMBL" id="MDL4937003.1"/>
    </source>
</evidence>
<dbReference type="Proteomes" id="UP000516696">
    <property type="component" value="Chromosome"/>
</dbReference>
<feature type="domain" description="Radical SAM core" evidence="4">
    <location>
        <begin position="16"/>
        <end position="186"/>
    </location>
</feature>
<dbReference type="SFLD" id="SFLDS00029">
    <property type="entry name" value="Radical_SAM"/>
    <property type="match status" value="1"/>
</dbReference>
<accession>A0A2K3QWK3</accession>
<gene>
    <name evidence="6" type="ORF">EGM181_01340</name>
    <name evidence="5" type="ORF">QRX88_14950</name>
</gene>
<dbReference type="EMBL" id="CP050485">
    <property type="protein sequence ID" value="QOG26003.1"/>
    <property type="molecule type" value="Genomic_DNA"/>
</dbReference>
<dbReference type="RefSeq" id="WP_103300296.1">
    <property type="nucleotide sequence ID" value="NZ_CP050485.1"/>
</dbReference>
<evidence type="ECO:0000256" key="1">
    <source>
        <dbReference type="ARBA" id="ARBA00022723"/>
    </source>
</evidence>
<organism evidence="5 8">
    <name type="scientific">Enterococcus gallinarum</name>
    <dbReference type="NCBI Taxonomy" id="1353"/>
    <lineage>
        <taxon>Bacteria</taxon>
        <taxon>Bacillati</taxon>
        <taxon>Bacillota</taxon>
        <taxon>Bacilli</taxon>
        <taxon>Lactobacillales</taxon>
        <taxon>Enterococcaceae</taxon>
        <taxon>Enterococcus</taxon>
    </lineage>
</organism>
<evidence type="ECO:0000313" key="7">
    <source>
        <dbReference type="Proteomes" id="UP000516696"/>
    </source>
</evidence>
<evidence type="ECO:0000256" key="3">
    <source>
        <dbReference type="ARBA" id="ARBA00023014"/>
    </source>
</evidence>
<name>A0A2K3QWK3_ENTGA</name>
<sequence>MHTRRYKTILSPNNTMNLYRGCTHDCIYCDSRSSCYQMAHRFEDIEIKEAAITILDQQLKKRRQPCMIVTGAMSDPYVHAEQRLRQTRQALEVIKKNGFGVALLTKSTRVLEDLDLLIEINQQTKAVVQMTLTTYDEALCKKLERQVATTYHRFLALKTFQAAGIPTVVWLSPILPFINDSEENLLGVLDYCRQAGVKGIICFGFGVTMREGNRAYFYQQLDRDFPGMKEKYQQAFGDRYVCNSPNQQKLMAIFCAFCQTYQILYRPEEVFAYIHRFEDQQLTLF</sequence>
<evidence type="ECO:0000256" key="2">
    <source>
        <dbReference type="ARBA" id="ARBA00023004"/>
    </source>
</evidence>
<dbReference type="PANTHER" id="PTHR43432:SF3">
    <property type="entry name" value="SLR0285 PROTEIN"/>
    <property type="match status" value="1"/>
</dbReference>
<dbReference type="AlphaFoldDB" id="A0A2K3QWK3"/>
<evidence type="ECO:0000259" key="4">
    <source>
        <dbReference type="Pfam" id="PF04055"/>
    </source>
</evidence>
<protein>
    <submittedName>
        <fullName evidence="5">Radical SAM protein</fullName>
    </submittedName>
</protein>
<dbReference type="InterPro" id="IPR040086">
    <property type="entry name" value="MJ0683-like"/>
</dbReference>
<dbReference type="GO" id="GO:0046872">
    <property type="term" value="F:metal ion binding"/>
    <property type="evidence" value="ECO:0007669"/>
    <property type="project" value="UniProtKB-KW"/>
</dbReference>
<keyword evidence="1" id="KW-0479">Metal-binding</keyword>
<dbReference type="InterPro" id="IPR007197">
    <property type="entry name" value="rSAM"/>
</dbReference>
<dbReference type="Pfam" id="PF04055">
    <property type="entry name" value="Radical_SAM"/>
    <property type="match status" value="1"/>
</dbReference>
<dbReference type="Proteomes" id="UP001241571">
    <property type="component" value="Unassembled WGS sequence"/>
</dbReference>